<dbReference type="PROSITE" id="PS00010">
    <property type="entry name" value="ASX_HYDROXYL"/>
    <property type="match status" value="10"/>
</dbReference>
<keyword evidence="11" id="KW-1185">Reference proteome</keyword>
<evidence type="ECO:0000256" key="2">
    <source>
        <dbReference type="ARBA" id="ARBA00022729"/>
    </source>
</evidence>
<keyword evidence="6" id="KW-0768">Sushi</keyword>
<dbReference type="SMART" id="SM00032">
    <property type="entry name" value="CCP"/>
    <property type="match status" value="1"/>
</dbReference>
<feature type="domain" description="EGF-like" evidence="7">
    <location>
        <begin position="206"/>
        <end position="246"/>
    </location>
</feature>
<protein>
    <submittedName>
        <fullName evidence="10">Uncharacterized protein</fullName>
    </submittedName>
</protein>
<dbReference type="SUPFAM" id="SSF57535">
    <property type="entry name" value="Complement control module/SCR domain"/>
    <property type="match status" value="1"/>
</dbReference>
<dbReference type="Pfam" id="PF07645">
    <property type="entry name" value="EGF_CA"/>
    <property type="match status" value="3"/>
</dbReference>
<keyword evidence="4 6" id="KW-1015">Disulfide bond</keyword>
<evidence type="ECO:0000256" key="1">
    <source>
        <dbReference type="ARBA" id="ARBA00022536"/>
    </source>
</evidence>
<dbReference type="InterPro" id="IPR001881">
    <property type="entry name" value="EGF-like_Ca-bd_dom"/>
</dbReference>
<evidence type="ECO:0000256" key="4">
    <source>
        <dbReference type="ARBA" id="ARBA00023157"/>
    </source>
</evidence>
<proteinExistence type="predicted"/>
<feature type="domain" description="EGF-like" evidence="7">
    <location>
        <begin position="1"/>
        <end position="38"/>
    </location>
</feature>
<comment type="caution">
    <text evidence="10">The sequence shown here is derived from an EMBL/GenBank/DDBJ whole genome shotgun (WGS) entry which is preliminary data.</text>
</comment>
<sequence length="859" mass="95138">ECSTRRDNCHTNADCINNPGSYICKCKSGYQGSGWTCTDINECSTRRDNCHTNADCLNNPGSYICKCKYGYQGTGRTCRDINECTTGRYSCHTHAECINTVGSYLCRCKRGYQGDGQSCSQIAVNECELGVDDCGFNADCIDTKSSYICQCKPGYFGNGITCSDLDECSAGKDNCDREQICRNTPGSFDCMCKPGFKNDNGMRCLDINECDTNTHRCHSDALCYNNYGSYYCSCKNGYSGDGLTCLDDDECIMDKYDCSPKARCINTQGSYTCACLTGYWGDGRTCTDINECSNSNINNRHDCSSDATCINTIGSYKCKCRPGLKGDGKLCRDIDECFTLVSDERHTCPPEATCSNTWGSYTCECRVGFQGDGEVCKDVNECSNSDVNLRHSCHKNALCENTVGSYTCTCKPGYKGDGRECTRDETSFTFACPTFSILNGKVKFLERENRSVARISCKKDYILSGENRLVCKKDGKWHKEKPICESILEIRNNDPSPDTHCSHFKYGRAEGDKKTKKFTPVKTIRPIKYFGVTHHEIYISQLGHVAFDRSARKVAPDNMANYSMIAGFIQSEPERFHVYHQIYVTQADILECANAKVVAQSANEEFKAEQLIVITWTNEDTLCPNCTEIVIVQLALVTGNGGLTYVIMDYSMSKSAGAKNLGTSIEHSAVYAGVTSEPGHIEYVIPASGTRGFNRFATMEGNIKTGVWLYPLISQRDYTCEAWLASEDLGFIREVIVPNTPACACTLADIQMDNSFIRTSESGVAVCYSLINVTNEGSGQECCYRAKAKDGLKPQGSLIESGKNGGHLQRYHYTQTPTLHNIFDLDTGDICCNGAPTCKHYNKLRPINKCNRKTANRHT</sequence>
<dbReference type="PANTHER" id="PTHR24039">
    <property type="entry name" value="FIBRILLIN-RELATED"/>
    <property type="match status" value="1"/>
</dbReference>
<dbReference type="GO" id="GO:0007160">
    <property type="term" value="P:cell-matrix adhesion"/>
    <property type="evidence" value="ECO:0007669"/>
    <property type="project" value="InterPro"/>
</dbReference>
<dbReference type="InterPro" id="IPR005533">
    <property type="entry name" value="AMOP_dom"/>
</dbReference>
<dbReference type="InterPro" id="IPR024731">
    <property type="entry name" value="NELL2-like_EGF"/>
</dbReference>
<feature type="domain" description="EGF-like" evidence="7">
    <location>
        <begin position="164"/>
        <end position="205"/>
    </location>
</feature>
<evidence type="ECO:0000259" key="9">
    <source>
        <dbReference type="PROSITE" id="PS50923"/>
    </source>
</evidence>
<dbReference type="InterPro" id="IPR003886">
    <property type="entry name" value="NIDO_dom"/>
</dbReference>
<feature type="domain" description="EGF-like" evidence="7">
    <location>
        <begin position="80"/>
        <end position="120"/>
    </location>
</feature>
<feature type="domain" description="EGF-like" evidence="7">
    <location>
        <begin position="247"/>
        <end position="287"/>
    </location>
</feature>
<feature type="domain" description="EGF-like" evidence="7">
    <location>
        <begin position="378"/>
        <end position="422"/>
    </location>
</feature>
<keyword evidence="1 5" id="KW-0245">EGF-like domain</keyword>
<dbReference type="FunFam" id="2.10.25.10:FF:000506">
    <property type="entry name" value="Adhesion G protein-coupled receptor E1"/>
    <property type="match status" value="1"/>
</dbReference>
<dbReference type="SMART" id="SM00181">
    <property type="entry name" value="EGF"/>
    <property type="match status" value="10"/>
</dbReference>
<keyword evidence="2" id="KW-0732">Signal</keyword>
<feature type="disulfide bond" evidence="6">
    <location>
        <begin position="457"/>
        <end position="484"/>
    </location>
</feature>
<dbReference type="InterPro" id="IPR000742">
    <property type="entry name" value="EGF"/>
</dbReference>
<dbReference type="SMART" id="SM00179">
    <property type="entry name" value="EGF_CA"/>
    <property type="match status" value="10"/>
</dbReference>
<dbReference type="InterPro" id="IPR000152">
    <property type="entry name" value="EGF-type_Asp/Asn_hydroxyl_site"/>
</dbReference>
<dbReference type="GO" id="GO:0071944">
    <property type="term" value="C:cell periphery"/>
    <property type="evidence" value="ECO:0007669"/>
    <property type="project" value="UniProtKB-ARBA"/>
</dbReference>
<organism evidence="10 11">
    <name type="scientific">Owenia fusiformis</name>
    <name type="common">Polychaete worm</name>
    <dbReference type="NCBI Taxonomy" id="6347"/>
    <lineage>
        <taxon>Eukaryota</taxon>
        <taxon>Metazoa</taxon>
        <taxon>Spiralia</taxon>
        <taxon>Lophotrochozoa</taxon>
        <taxon>Annelida</taxon>
        <taxon>Polychaeta</taxon>
        <taxon>Sedentaria</taxon>
        <taxon>Canalipalpata</taxon>
        <taxon>Sabellida</taxon>
        <taxon>Oweniida</taxon>
        <taxon>Oweniidae</taxon>
        <taxon>Owenia</taxon>
    </lineage>
</organism>
<accession>A0A8S4PG20</accession>
<dbReference type="GO" id="GO:0005509">
    <property type="term" value="F:calcium ion binding"/>
    <property type="evidence" value="ECO:0007669"/>
    <property type="project" value="InterPro"/>
</dbReference>
<reference evidence="10" key="1">
    <citation type="submission" date="2022-03" db="EMBL/GenBank/DDBJ databases">
        <authorList>
            <person name="Martin C."/>
        </authorList>
    </citation>
    <scope>NUCLEOTIDE SEQUENCE</scope>
</reference>
<keyword evidence="3" id="KW-0677">Repeat</keyword>
<feature type="domain" description="EGF-like" evidence="7">
    <location>
        <begin position="288"/>
        <end position="332"/>
    </location>
</feature>
<dbReference type="CDD" id="cd00054">
    <property type="entry name" value="EGF_CA"/>
    <property type="match status" value="10"/>
</dbReference>
<evidence type="ECO:0000259" key="8">
    <source>
        <dbReference type="PROSITE" id="PS50856"/>
    </source>
</evidence>
<dbReference type="PROSITE" id="PS50923">
    <property type="entry name" value="SUSHI"/>
    <property type="match status" value="1"/>
</dbReference>
<dbReference type="InterPro" id="IPR035976">
    <property type="entry name" value="Sushi/SCR/CCP_sf"/>
</dbReference>
<dbReference type="OrthoDB" id="41109at2759"/>
<dbReference type="PROSITE" id="PS01186">
    <property type="entry name" value="EGF_2"/>
    <property type="match status" value="9"/>
</dbReference>
<name>A0A8S4PG20_OWEFU</name>
<dbReference type="PROSITE" id="PS50856">
    <property type="entry name" value="AMOP"/>
    <property type="match status" value="1"/>
</dbReference>
<dbReference type="Gene3D" id="2.10.70.10">
    <property type="entry name" value="Complement Module, domain 1"/>
    <property type="match status" value="1"/>
</dbReference>
<dbReference type="PROSITE" id="PS01187">
    <property type="entry name" value="EGF_CA"/>
    <property type="match status" value="3"/>
</dbReference>
<dbReference type="SUPFAM" id="SSF57196">
    <property type="entry name" value="EGF/Laminin"/>
    <property type="match status" value="1"/>
</dbReference>
<dbReference type="Proteomes" id="UP000749559">
    <property type="component" value="Unassembled WGS sequence"/>
</dbReference>
<feature type="domain" description="EGF-like" evidence="7">
    <location>
        <begin position="333"/>
        <end position="377"/>
    </location>
</feature>
<evidence type="ECO:0000256" key="3">
    <source>
        <dbReference type="ARBA" id="ARBA00022737"/>
    </source>
</evidence>
<dbReference type="InterPro" id="IPR018097">
    <property type="entry name" value="EGF_Ca-bd_CS"/>
</dbReference>
<feature type="domain" description="AMOP" evidence="8">
    <location>
        <begin position="712"/>
        <end position="845"/>
    </location>
</feature>
<dbReference type="CDD" id="cd00033">
    <property type="entry name" value="CCP"/>
    <property type="match status" value="1"/>
</dbReference>
<evidence type="ECO:0000313" key="10">
    <source>
        <dbReference type="EMBL" id="CAH1793376.1"/>
    </source>
</evidence>
<dbReference type="Pfam" id="PF06119">
    <property type="entry name" value="NIDO"/>
    <property type="match status" value="1"/>
</dbReference>
<dbReference type="Pfam" id="PF12947">
    <property type="entry name" value="EGF_3"/>
    <property type="match status" value="7"/>
</dbReference>
<feature type="non-terminal residue" evidence="10">
    <location>
        <position position="1"/>
    </location>
</feature>
<dbReference type="InterPro" id="IPR009030">
    <property type="entry name" value="Growth_fac_rcpt_cys_sf"/>
</dbReference>
<dbReference type="Gene3D" id="2.10.25.10">
    <property type="entry name" value="Laminin"/>
    <property type="match status" value="10"/>
</dbReference>
<gene>
    <name evidence="10" type="ORF">OFUS_LOCUS18234</name>
</gene>
<dbReference type="FunFam" id="2.10.25.10:FF:000038">
    <property type="entry name" value="Fibrillin 2"/>
    <property type="match status" value="9"/>
</dbReference>
<feature type="domain" description="Sushi" evidence="9">
    <location>
        <begin position="430"/>
        <end position="486"/>
    </location>
</feature>
<evidence type="ECO:0000256" key="6">
    <source>
        <dbReference type="PROSITE-ProRule" id="PRU00302"/>
    </source>
</evidence>
<dbReference type="SUPFAM" id="SSF57184">
    <property type="entry name" value="Growth factor receptor domain"/>
    <property type="match status" value="3"/>
</dbReference>
<evidence type="ECO:0000256" key="5">
    <source>
        <dbReference type="PROSITE-ProRule" id="PRU00076"/>
    </source>
</evidence>
<dbReference type="InterPro" id="IPR000436">
    <property type="entry name" value="Sushi_SCR_CCP_dom"/>
</dbReference>
<feature type="domain" description="EGF-like" evidence="7">
    <location>
        <begin position="39"/>
        <end position="79"/>
    </location>
</feature>
<dbReference type="InterPro" id="IPR049883">
    <property type="entry name" value="NOTCH1_EGF-like"/>
</dbReference>
<comment type="caution">
    <text evidence="5">Lacks conserved residue(s) required for the propagation of feature annotation.</text>
</comment>
<dbReference type="AlphaFoldDB" id="A0A8S4PG20"/>
<dbReference type="EMBL" id="CAIIXF020000009">
    <property type="protein sequence ID" value="CAH1793376.1"/>
    <property type="molecule type" value="Genomic_DNA"/>
</dbReference>
<evidence type="ECO:0000313" key="11">
    <source>
        <dbReference type="Proteomes" id="UP000749559"/>
    </source>
</evidence>
<feature type="domain" description="EGF-like" evidence="7">
    <location>
        <begin position="123"/>
        <end position="163"/>
    </location>
</feature>
<evidence type="ECO:0000259" key="7">
    <source>
        <dbReference type="PROSITE" id="PS50026"/>
    </source>
</evidence>
<dbReference type="PROSITE" id="PS50026">
    <property type="entry name" value="EGF_3"/>
    <property type="match status" value="10"/>
</dbReference>
<dbReference type="PANTHER" id="PTHR24039:SF58">
    <property type="entry name" value="EGF-LIKE DOMAIN-CONTAINING PROTEIN"/>
    <property type="match status" value="1"/>
</dbReference>